<feature type="compositionally biased region" description="Low complexity" evidence="1">
    <location>
        <begin position="30"/>
        <end position="44"/>
    </location>
</feature>
<dbReference type="PANTHER" id="PTHR13318:SF101">
    <property type="entry name" value="F-BOX_LRR PROTEIN"/>
    <property type="match status" value="1"/>
</dbReference>
<gene>
    <name evidence="2" type="ORF">KSP39_PZI016450</name>
</gene>
<feature type="region of interest" description="Disordered" evidence="1">
    <location>
        <begin position="1"/>
        <end position="44"/>
    </location>
</feature>
<dbReference type="AlphaFoldDB" id="A0AAP0B6A0"/>
<evidence type="ECO:0000313" key="2">
    <source>
        <dbReference type="EMBL" id="KAK8930643.1"/>
    </source>
</evidence>
<feature type="region of interest" description="Disordered" evidence="1">
    <location>
        <begin position="435"/>
        <end position="456"/>
    </location>
</feature>
<protein>
    <submittedName>
        <fullName evidence="2">Uncharacterized protein</fullName>
    </submittedName>
</protein>
<evidence type="ECO:0000313" key="3">
    <source>
        <dbReference type="Proteomes" id="UP001418222"/>
    </source>
</evidence>
<dbReference type="SMART" id="SM00367">
    <property type="entry name" value="LRR_CC"/>
    <property type="match status" value="6"/>
</dbReference>
<feature type="region of interest" description="Disordered" evidence="1">
    <location>
        <begin position="135"/>
        <end position="159"/>
    </location>
</feature>
<name>A0AAP0B6A0_9ASPA</name>
<dbReference type="InterPro" id="IPR006553">
    <property type="entry name" value="Leu-rich_rpt_Cys-con_subtyp"/>
</dbReference>
<dbReference type="PANTHER" id="PTHR13318">
    <property type="entry name" value="PARTNER OF PAIRED, ISOFORM B-RELATED"/>
    <property type="match status" value="1"/>
</dbReference>
<dbReference type="Proteomes" id="UP001418222">
    <property type="component" value="Unassembled WGS sequence"/>
</dbReference>
<sequence>MPLLRSRRSLSETPLKALISPPEPFVPPITDSSPNTTVSSVTNSQRRFSLRLANKLSSSLVIAAADESSDKGKRGSVTGSSSRSGLGISRRRLRTVSGHCEKDSEIAVSFKGGGFGYGVEETGKKMRGEDELKDPLIPLPSLEPFTTSITDSSPNTSMPATQGELKACDIRLPVIVAANEATNNSRRSSRVSRRSLRIGSYALNKDEHGPNPMESSPKHGATNAEVLVQDSDWHMEVDEKKGEVRGSAQEEGGCICLRSGSRAPKRKIVSDGVDFLLVNKDLDMLSRGVKKMVKIVTEHVDGEGHSKENKVRDGLVVVEDQLGNGTNSVFVFGNRVDNEVVGKLFINGDELLESGLEILASQDERIGKLVLQDHMVSASEGDINVVPIPEEVHEETLIADGFTHKKRSKRHSREEKGKEKLSSIEFQAIEGEQAAKKEEFSEGVGSREKKSRGGIEKVKDRREVARKIAVELAHEFAFCKAEEEKEEETEEVEVDDSMSDAKEERQEWFGPFSTALKLIEERESILRARNLNFSSRSEKAEVKIPWKPSIHKSVSFGISAPSLKDLCLKVLCDNVEEVESLEGLPDVIKHNIAFMLCHSRKMSFHALCLLTEGFPIEIYLSDCSWATQKQFEEVFAQCNLDSLKVLQLDFCGRCLPDYVLHSTFAKTPTCLSSLNKLSLKGAYCLSDSGLDAIISSAALLKSINLSQCSLITSKGIISLAEKLGPILQELYIDACHNVDAMLILPALKKLKSLEVLSIAHMETVTDKFLKKLIPVSGPKMRGLMVAGCRKLTNASLKTIGENCPHLSCLDIRLLNRLNDSTIEHLANSGCPFQILKFCHGAFSDEALAALLETSGATLLELVLNNIEKVAGNTALAISRRCSASLRSLDLSFCREMTDEALGLIVDRCSNLRILKLFGCTQVTNVFLEGHSNSIVKVIGLKGSILDEIGVPVFN</sequence>
<feature type="compositionally biased region" description="Low complexity" evidence="1">
    <location>
        <begin position="75"/>
        <end position="88"/>
    </location>
</feature>
<dbReference type="GO" id="GO:0031146">
    <property type="term" value="P:SCF-dependent proteasomal ubiquitin-dependent protein catabolic process"/>
    <property type="evidence" value="ECO:0007669"/>
    <property type="project" value="TreeGrafter"/>
</dbReference>
<reference evidence="2 3" key="1">
    <citation type="journal article" date="2022" name="Nat. Plants">
        <title>Genomes of leafy and leafless Platanthera orchids illuminate the evolution of mycoheterotrophy.</title>
        <authorList>
            <person name="Li M.H."/>
            <person name="Liu K.W."/>
            <person name="Li Z."/>
            <person name="Lu H.C."/>
            <person name="Ye Q.L."/>
            <person name="Zhang D."/>
            <person name="Wang J.Y."/>
            <person name="Li Y.F."/>
            <person name="Zhong Z.M."/>
            <person name="Liu X."/>
            <person name="Yu X."/>
            <person name="Liu D.K."/>
            <person name="Tu X.D."/>
            <person name="Liu B."/>
            <person name="Hao Y."/>
            <person name="Liao X.Y."/>
            <person name="Jiang Y.T."/>
            <person name="Sun W.H."/>
            <person name="Chen J."/>
            <person name="Chen Y.Q."/>
            <person name="Ai Y."/>
            <person name="Zhai J.W."/>
            <person name="Wu S.S."/>
            <person name="Zhou Z."/>
            <person name="Hsiao Y.Y."/>
            <person name="Wu W.L."/>
            <person name="Chen Y.Y."/>
            <person name="Lin Y.F."/>
            <person name="Hsu J.L."/>
            <person name="Li C.Y."/>
            <person name="Wang Z.W."/>
            <person name="Zhao X."/>
            <person name="Zhong W.Y."/>
            <person name="Ma X.K."/>
            <person name="Ma L."/>
            <person name="Huang J."/>
            <person name="Chen G.Z."/>
            <person name="Huang M.Z."/>
            <person name="Huang L."/>
            <person name="Peng D.H."/>
            <person name="Luo Y.B."/>
            <person name="Zou S.Q."/>
            <person name="Chen S.P."/>
            <person name="Lan S."/>
            <person name="Tsai W.C."/>
            <person name="Van de Peer Y."/>
            <person name="Liu Z.J."/>
        </authorList>
    </citation>
    <scope>NUCLEOTIDE SEQUENCE [LARGE SCALE GENOMIC DNA]</scope>
    <source>
        <strain evidence="2">Lor287</strain>
    </source>
</reference>
<organism evidence="2 3">
    <name type="scientific">Platanthera zijinensis</name>
    <dbReference type="NCBI Taxonomy" id="2320716"/>
    <lineage>
        <taxon>Eukaryota</taxon>
        <taxon>Viridiplantae</taxon>
        <taxon>Streptophyta</taxon>
        <taxon>Embryophyta</taxon>
        <taxon>Tracheophyta</taxon>
        <taxon>Spermatophyta</taxon>
        <taxon>Magnoliopsida</taxon>
        <taxon>Liliopsida</taxon>
        <taxon>Asparagales</taxon>
        <taxon>Orchidaceae</taxon>
        <taxon>Orchidoideae</taxon>
        <taxon>Orchideae</taxon>
        <taxon>Orchidinae</taxon>
        <taxon>Platanthera</taxon>
    </lineage>
</organism>
<dbReference type="SUPFAM" id="SSF52047">
    <property type="entry name" value="RNI-like"/>
    <property type="match status" value="1"/>
</dbReference>
<dbReference type="Gene3D" id="3.80.10.10">
    <property type="entry name" value="Ribonuclease Inhibitor"/>
    <property type="match status" value="1"/>
</dbReference>
<feature type="compositionally biased region" description="Polar residues" evidence="1">
    <location>
        <begin position="144"/>
        <end position="159"/>
    </location>
</feature>
<feature type="region of interest" description="Disordered" evidence="1">
    <location>
        <begin position="65"/>
        <end position="90"/>
    </location>
</feature>
<dbReference type="InterPro" id="IPR032675">
    <property type="entry name" value="LRR_dom_sf"/>
</dbReference>
<evidence type="ECO:0000256" key="1">
    <source>
        <dbReference type="SAM" id="MobiDB-lite"/>
    </source>
</evidence>
<proteinExistence type="predicted"/>
<feature type="region of interest" description="Disordered" evidence="1">
    <location>
        <begin position="182"/>
        <end position="220"/>
    </location>
</feature>
<feature type="compositionally biased region" description="Basic residues" evidence="1">
    <location>
        <begin position="187"/>
        <end position="196"/>
    </location>
</feature>
<keyword evidence="3" id="KW-1185">Reference proteome</keyword>
<dbReference type="GO" id="GO:0019005">
    <property type="term" value="C:SCF ubiquitin ligase complex"/>
    <property type="evidence" value="ECO:0007669"/>
    <property type="project" value="TreeGrafter"/>
</dbReference>
<dbReference type="EMBL" id="JBBWWQ010000014">
    <property type="protein sequence ID" value="KAK8930643.1"/>
    <property type="molecule type" value="Genomic_DNA"/>
</dbReference>
<comment type="caution">
    <text evidence="2">The sequence shown here is derived from an EMBL/GenBank/DDBJ whole genome shotgun (WGS) entry which is preliminary data.</text>
</comment>
<accession>A0AAP0B6A0</accession>